<evidence type="ECO:0000256" key="2">
    <source>
        <dbReference type="ARBA" id="ARBA00010845"/>
    </source>
</evidence>
<sequence>EVEQCHFQNAVLRHKLSFLNNILKKLENLMSAVKTAQLSEFHTSFESLSNGQKSNGTEDSWDNDIPDGLLERAAGMPMRVPISKLPDAGQQSANSKAVQTSSVDLQGSTSSNEPLEIVPVVFKDTLPPQPAGKPQPHQEENGEKPAESMEARKDFMDSFIFGEALCTTQKSPDSLPALAWESHPLSYE</sequence>
<dbReference type="InterPro" id="IPR038889">
    <property type="entry name" value="Shugoshin1/2"/>
</dbReference>
<evidence type="ECO:0000256" key="9">
    <source>
        <dbReference type="SAM" id="MobiDB-lite"/>
    </source>
</evidence>
<feature type="non-terminal residue" evidence="10">
    <location>
        <position position="1"/>
    </location>
</feature>
<keyword evidence="4" id="KW-0132">Cell division</keyword>
<keyword evidence="11" id="KW-1185">Reference proteome</keyword>
<comment type="subcellular location">
    <subcellularLocation>
        <location evidence="1">Chromosome</location>
        <location evidence="1">Centromere</location>
    </subcellularLocation>
</comment>
<evidence type="ECO:0000313" key="11">
    <source>
        <dbReference type="Proteomes" id="UP000054308"/>
    </source>
</evidence>
<name>A0A091IF42_CALAN</name>
<feature type="compositionally biased region" description="Basic and acidic residues" evidence="9">
    <location>
        <begin position="136"/>
        <end position="150"/>
    </location>
</feature>
<dbReference type="EMBL" id="KL217737">
    <property type="protein sequence ID" value="KFO98340.1"/>
    <property type="molecule type" value="Genomic_DNA"/>
</dbReference>
<evidence type="ECO:0000256" key="6">
    <source>
        <dbReference type="ARBA" id="ARBA00023054"/>
    </source>
</evidence>
<keyword evidence="5" id="KW-0159">Chromosome partition</keyword>
<feature type="region of interest" description="Disordered" evidence="9">
    <location>
        <begin position="84"/>
        <end position="111"/>
    </location>
</feature>
<reference evidence="10 11" key="1">
    <citation type="submission" date="2014-04" db="EMBL/GenBank/DDBJ databases">
        <title>Genome evolution of avian class.</title>
        <authorList>
            <person name="Zhang G."/>
            <person name="Li C."/>
        </authorList>
    </citation>
    <scope>NUCLEOTIDE SEQUENCE [LARGE SCALE GENOMIC DNA]</scope>
    <source>
        <strain evidence="10">BGI_N300</strain>
    </source>
</reference>
<proteinExistence type="inferred from homology"/>
<feature type="non-terminal residue" evidence="10">
    <location>
        <position position="188"/>
    </location>
</feature>
<gene>
    <name evidence="10" type="ORF">N300_08687</name>
</gene>
<keyword evidence="7" id="KW-0131">Cell cycle</keyword>
<dbReference type="STRING" id="9244.A0A091IF42"/>
<keyword evidence="8" id="KW-0137">Centromere</keyword>
<evidence type="ECO:0000256" key="8">
    <source>
        <dbReference type="ARBA" id="ARBA00023328"/>
    </source>
</evidence>
<dbReference type="Proteomes" id="UP000054308">
    <property type="component" value="Unassembled WGS sequence"/>
</dbReference>
<dbReference type="GO" id="GO:0051177">
    <property type="term" value="P:meiotic sister chromatid cohesion"/>
    <property type="evidence" value="ECO:0007669"/>
    <property type="project" value="TreeGrafter"/>
</dbReference>
<evidence type="ECO:0000256" key="3">
    <source>
        <dbReference type="ARBA" id="ARBA00022454"/>
    </source>
</evidence>
<evidence type="ECO:0000256" key="5">
    <source>
        <dbReference type="ARBA" id="ARBA00022829"/>
    </source>
</evidence>
<dbReference type="GO" id="GO:0051301">
    <property type="term" value="P:cell division"/>
    <property type="evidence" value="ECO:0007669"/>
    <property type="project" value="UniProtKB-KW"/>
</dbReference>
<feature type="region of interest" description="Disordered" evidence="9">
    <location>
        <begin position="124"/>
        <end position="150"/>
    </location>
</feature>
<evidence type="ECO:0000256" key="7">
    <source>
        <dbReference type="ARBA" id="ARBA00023306"/>
    </source>
</evidence>
<feature type="compositionally biased region" description="Polar residues" evidence="9">
    <location>
        <begin position="89"/>
        <end position="111"/>
    </location>
</feature>
<keyword evidence="6" id="KW-0175">Coiled coil</keyword>
<dbReference type="PANTHER" id="PTHR21577:SF3">
    <property type="entry name" value="SHUGOSHIN 1-RELATED"/>
    <property type="match status" value="1"/>
</dbReference>
<organism evidence="10 11">
    <name type="scientific">Calypte anna</name>
    <name type="common">Anna's hummingbird</name>
    <name type="synonym">Archilochus anna</name>
    <dbReference type="NCBI Taxonomy" id="9244"/>
    <lineage>
        <taxon>Eukaryota</taxon>
        <taxon>Metazoa</taxon>
        <taxon>Chordata</taxon>
        <taxon>Craniata</taxon>
        <taxon>Vertebrata</taxon>
        <taxon>Euteleostomi</taxon>
        <taxon>Archelosauria</taxon>
        <taxon>Archosauria</taxon>
        <taxon>Dinosauria</taxon>
        <taxon>Saurischia</taxon>
        <taxon>Theropoda</taxon>
        <taxon>Coelurosauria</taxon>
        <taxon>Aves</taxon>
        <taxon>Neognathae</taxon>
        <taxon>Neoaves</taxon>
        <taxon>Strisores</taxon>
        <taxon>Apodiformes</taxon>
        <taxon>Trochilidae</taxon>
        <taxon>Calypte</taxon>
    </lineage>
</organism>
<dbReference type="PANTHER" id="PTHR21577">
    <property type="entry name" value="SHUGOSHIN"/>
    <property type="match status" value="1"/>
</dbReference>
<evidence type="ECO:0000256" key="1">
    <source>
        <dbReference type="ARBA" id="ARBA00004584"/>
    </source>
</evidence>
<comment type="similarity">
    <text evidence="2">Belongs to the shugoshin family.</text>
</comment>
<dbReference type="AlphaFoldDB" id="A0A091IF42"/>
<keyword evidence="3" id="KW-0158">Chromosome</keyword>
<dbReference type="GO" id="GO:0000776">
    <property type="term" value="C:kinetochore"/>
    <property type="evidence" value="ECO:0007669"/>
    <property type="project" value="TreeGrafter"/>
</dbReference>
<dbReference type="GO" id="GO:0007059">
    <property type="term" value="P:chromosome segregation"/>
    <property type="evidence" value="ECO:0007669"/>
    <property type="project" value="UniProtKB-KW"/>
</dbReference>
<evidence type="ECO:0000256" key="4">
    <source>
        <dbReference type="ARBA" id="ARBA00022618"/>
    </source>
</evidence>
<accession>A0A091IF42</accession>
<evidence type="ECO:0000313" key="10">
    <source>
        <dbReference type="EMBL" id="KFO98340.1"/>
    </source>
</evidence>
<protein>
    <submittedName>
        <fullName evidence="10">Uncharacterized protein</fullName>
    </submittedName>
</protein>